<comment type="caution">
    <text evidence="1">The sequence shown here is derived from an EMBL/GenBank/DDBJ whole genome shotgun (WGS) entry which is preliminary data.</text>
</comment>
<name>A0ACC3TRP5_9ASCO</name>
<protein>
    <submittedName>
        <fullName evidence="1">Major facilitator superfamily domain-containing protein</fullName>
    </submittedName>
</protein>
<dbReference type="Proteomes" id="UP001489719">
    <property type="component" value="Unassembled WGS sequence"/>
</dbReference>
<gene>
    <name evidence="1" type="ORF">V1517DRAFT_118901</name>
</gene>
<keyword evidence="2" id="KW-1185">Reference proteome</keyword>
<dbReference type="EMBL" id="MU970070">
    <property type="protein sequence ID" value="KAK9322808.1"/>
    <property type="molecule type" value="Genomic_DNA"/>
</dbReference>
<evidence type="ECO:0000313" key="1">
    <source>
        <dbReference type="EMBL" id="KAK9322808.1"/>
    </source>
</evidence>
<proteinExistence type="predicted"/>
<evidence type="ECO:0000313" key="2">
    <source>
        <dbReference type="Proteomes" id="UP001489719"/>
    </source>
</evidence>
<reference evidence="2" key="1">
    <citation type="journal article" date="2024" name="Front. Bioeng. Biotechnol.">
        <title>Genome-scale model development and genomic sequencing of the oleaginous clade Lipomyces.</title>
        <authorList>
            <person name="Czajka J.J."/>
            <person name="Han Y."/>
            <person name="Kim J."/>
            <person name="Mondo S.J."/>
            <person name="Hofstad B.A."/>
            <person name="Robles A."/>
            <person name="Haridas S."/>
            <person name="Riley R."/>
            <person name="LaButti K."/>
            <person name="Pangilinan J."/>
            <person name="Andreopoulos W."/>
            <person name="Lipzen A."/>
            <person name="Yan J."/>
            <person name="Wang M."/>
            <person name="Ng V."/>
            <person name="Grigoriev I.V."/>
            <person name="Spatafora J.W."/>
            <person name="Magnuson J.K."/>
            <person name="Baker S.E."/>
            <person name="Pomraning K.R."/>
        </authorList>
    </citation>
    <scope>NUCLEOTIDE SEQUENCE [LARGE SCALE GENOMIC DNA]</scope>
    <source>
        <strain evidence="2">CBS 10300</strain>
    </source>
</reference>
<accession>A0ACC3TRP5</accession>
<organism evidence="1 2">
    <name type="scientific">Lipomyces orientalis</name>
    <dbReference type="NCBI Taxonomy" id="1233043"/>
    <lineage>
        <taxon>Eukaryota</taxon>
        <taxon>Fungi</taxon>
        <taxon>Dikarya</taxon>
        <taxon>Ascomycota</taxon>
        <taxon>Saccharomycotina</taxon>
        <taxon>Lipomycetes</taxon>
        <taxon>Lipomycetales</taxon>
        <taxon>Lipomycetaceae</taxon>
        <taxon>Lipomyces</taxon>
    </lineage>
</organism>
<sequence length="624" mass="69143">MAMLGNHQKSEMDSEPTETSGLHTANSEYESNPYFTDNANLAENADTLSDLPPRPALTRHQTAKSEPAELKDDVNNTLQRSVSHGAEFAPPRFRHRPTLAQRRSTFNPHDPVALERIQSALSIHSETFAYGLRRKRELGLLPPFGAGKDYPPQPPHIEEYTVEFDGSDDPLYPQNWTLSKKLKVMAILGFATFVVAWGSSIFSPATVVIREEFQIGTVTSILAISLYVLGFASGPLIWGPLSEMYGRRSPILVSTFVSAVFQMAVARSEDIASIMICRFFAGFFGASCLVVVPASFADIFGNKTRGMAIAIFATCVFIGPLIAPIVGAFIVTSDLGWRWTEYLTSIMAFTSFALILLFVHETYAPQILVEKAQYLRRETGIWCIRARHEQSTFDLSELLEHNVSRPLKMLFTEPILFLISLYTAFIYGILYLLLQAYPIIFNQGYGMAPQIAQLPYLGVALGQILGGSMVLAFEPMTFRRIVANGGRPVPEIRLIPTMIGGVLFTIGMFWLTWTGAYSMHVHWIVPTLSGIFTGMGLISIFLSALNYIVESYLIFAASAVAANTFLRSAFGASFPLFANAMFHNLGVQWAGTLIGCIALLLVPVPVLFYLYGRRLRKLSKYAPT</sequence>